<dbReference type="Gene3D" id="3.40.50.2300">
    <property type="match status" value="1"/>
</dbReference>
<dbReference type="InterPro" id="IPR011006">
    <property type="entry name" value="CheY-like_superfamily"/>
</dbReference>
<evidence type="ECO:0000256" key="5">
    <source>
        <dbReference type="ARBA" id="ARBA00023012"/>
    </source>
</evidence>
<dbReference type="SUPFAM" id="SSF55874">
    <property type="entry name" value="ATPase domain of HSP90 chaperone/DNA topoisomerase II/histidine kinase"/>
    <property type="match status" value="1"/>
</dbReference>
<feature type="modified residue" description="4-aspartylphosphate" evidence="6">
    <location>
        <position position="61"/>
    </location>
</feature>
<evidence type="ECO:0000256" key="3">
    <source>
        <dbReference type="ARBA" id="ARBA00022553"/>
    </source>
</evidence>
<keyword evidence="3 6" id="KW-0597">Phosphoprotein</keyword>
<dbReference type="Gene3D" id="3.30.565.10">
    <property type="entry name" value="Histidine kinase-like ATPase, C-terminal domain"/>
    <property type="match status" value="1"/>
</dbReference>
<evidence type="ECO:0000256" key="6">
    <source>
        <dbReference type="PROSITE-ProRule" id="PRU00169"/>
    </source>
</evidence>
<dbReference type="Pfam" id="PF00512">
    <property type="entry name" value="HisKA"/>
    <property type="match status" value="1"/>
</dbReference>
<feature type="domain" description="Response regulatory" evidence="9">
    <location>
        <begin position="12"/>
        <end position="128"/>
    </location>
</feature>
<dbReference type="Gene3D" id="1.10.287.130">
    <property type="match status" value="1"/>
</dbReference>
<gene>
    <name evidence="10" type="ORF">NG799_09975</name>
</gene>
<evidence type="ECO:0000313" key="10">
    <source>
        <dbReference type="EMBL" id="MCT7966658.1"/>
    </source>
</evidence>
<dbReference type="PROSITE" id="PS50109">
    <property type="entry name" value="HIS_KIN"/>
    <property type="match status" value="1"/>
</dbReference>
<dbReference type="InterPro" id="IPR001789">
    <property type="entry name" value="Sig_transdc_resp-reg_receiver"/>
</dbReference>
<dbReference type="EMBL" id="JAMXFF010000012">
    <property type="protein sequence ID" value="MCT7966658.1"/>
    <property type="molecule type" value="Genomic_DNA"/>
</dbReference>
<evidence type="ECO:0000256" key="4">
    <source>
        <dbReference type="ARBA" id="ARBA00022777"/>
    </source>
</evidence>
<protein>
    <recommendedName>
        <fullName evidence="2">histidine kinase</fullName>
        <ecNumber evidence="2">2.7.13.3</ecNumber>
    </recommendedName>
</protein>
<dbReference type="Pfam" id="PF02518">
    <property type="entry name" value="HATPase_c"/>
    <property type="match status" value="1"/>
</dbReference>
<dbReference type="SUPFAM" id="SSF52172">
    <property type="entry name" value="CheY-like"/>
    <property type="match status" value="1"/>
</dbReference>
<evidence type="ECO:0000259" key="8">
    <source>
        <dbReference type="PROSITE" id="PS50109"/>
    </source>
</evidence>
<evidence type="ECO:0000259" key="9">
    <source>
        <dbReference type="PROSITE" id="PS50110"/>
    </source>
</evidence>
<keyword evidence="4" id="KW-0808">Transferase</keyword>
<dbReference type="CDD" id="cd17574">
    <property type="entry name" value="REC_OmpR"/>
    <property type="match status" value="1"/>
</dbReference>
<dbReference type="PANTHER" id="PTHR43547">
    <property type="entry name" value="TWO-COMPONENT HISTIDINE KINASE"/>
    <property type="match status" value="1"/>
</dbReference>
<reference evidence="10 11" key="1">
    <citation type="journal article" date="2022" name="Front. Microbiol.">
        <title>High genomic differentiation and limited gene flow indicate recent cryptic speciation within the genus Laspinema (cyanobacteria).</title>
        <authorList>
            <person name="Stanojkovic A."/>
            <person name="Skoupy S."/>
            <person name="Skaloud P."/>
            <person name="Dvorak P."/>
        </authorList>
    </citation>
    <scope>NUCLEOTIDE SEQUENCE [LARGE SCALE GENOMIC DNA]</scope>
    <source>
        <strain evidence="10 11">D2a</strain>
    </source>
</reference>
<keyword evidence="7" id="KW-0175">Coiled coil</keyword>
<dbReference type="InterPro" id="IPR003661">
    <property type="entry name" value="HisK_dim/P_dom"/>
</dbReference>
<dbReference type="Pfam" id="PF00072">
    <property type="entry name" value="Response_reg"/>
    <property type="match status" value="1"/>
</dbReference>
<keyword evidence="4" id="KW-0418">Kinase</keyword>
<evidence type="ECO:0000313" key="11">
    <source>
        <dbReference type="Proteomes" id="UP001525890"/>
    </source>
</evidence>
<organism evidence="10 11">
    <name type="scientific">Laspinema palackyanum D2a</name>
    <dbReference type="NCBI Taxonomy" id="2953684"/>
    <lineage>
        <taxon>Bacteria</taxon>
        <taxon>Bacillati</taxon>
        <taxon>Cyanobacteriota</taxon>
        <taxon>Cyanophyceae</taxon>
        <taxon>Oscillatoriophycideae</taxon>
        <taxon>Oscillatoriales</taxon>
        <taxon>Laspinemataceae</taxon>
        <taxon>Laspinema</taxon>
        <taxon>Laspinema palackyanum</taxon>
    </lineage>
</organism>
<sequence length="397" mass="44436">MNSNDSQNNSPLILLVDDDRTTRMMLHRAMHNEGYRVVEASDGIEGLELYKQLKPDMVLLDAKMPGMDGFSCCTQIKAIAGGVGIPVLMITSLEDEDSVERAFEAGATDYITKPIHWAVLRRRVQRLLQEKQAEREIIKALEQERELNELRSRIVTMVSHEYRTPLTAILSSAELLECYWHKWDEQKRLKHLERIQLAATHLTQLVADVLSINEVESGEMEFNPAPVNLDRLCQEAIANLRLSPASPHQIRLTHYGDDFEVILDSHLIQQMLDNLLSNSIKYSPQGGIVEVELIFYNPGNLSENNTFSLTEAELKNFESPVTIVRVKDQGFGILPQEQGQIFNAFHRGSNVGTIQGTGLGLAIAKKCVELHRGEISIASEVGVGTTVTVTLPSRTPT</sequence>
<dbReference type="SMART" id="SM00388">
    <property type="entry name" value="HisKA"/>
    <property type="match status" value="1"/>
</dbReference>
<feature type="domain" description="Histidine kinase" evidence="8">
    <location>
        <begin position="157"/>
        <end position="395"/>
    </location>
</feature>
<dbReference type="RefSeq" id="WP_368006294.1">
    <property type="nucleotide sequence ID" value="NZ_JAMXFF010000012.1"/>
</dbReference>
<keyword evidence="11" id="KW-1185">Reference proteome</keyword>
<dbReference type="InterPro" id="IPR004358">
    <property type="entry name" value="Sig_transdc_His_kin-like_C"/>
</dbReference>
<dbReference type="PROSITE" id="PS50110">
    <property type="entry name" value="RESPONSE_REGULATORY"/>
    <property type="match status" value="1"/>
</dbReference>
<name>A0ABT2MPK4_9CYAN</name>
<dbReference type="InterPro" id="IPR003594">
    <property type="entry name" value="HATPase_dom"/>
</dbReference>
<dbReference type="SUPFAM" id="SSF47384">
    <property type="entry name" value="Homodimeric domain of signal transducing histidine kinase"/>
    <property type="match status" value="1"/>
</dbReference>
<dbReference type="SMART" id="SM00387">
    <property type="entry name" value="HATPase_c"/>
    <property type="match status" value="1"/>
</dbReference>
<dbReference type="Proteomes" id="UP001525890">
    <property type="component" value="Unassembled WGS sequence"/>
</dbReference>
<evidence type="ECO:0000256" key="1">
    <source>
        <dbReference type="ARBA" id="ARBA00000085"/>
    </source>
</evidence>
<dbReference type="EC" id="2.7.13.3" evidence="2"/>
<evidence type="ECO:0000256" key="7">
    <source>
        <dbReference type="SAM" id="Coils"/>
    </source>
</evidence>
<comment type="caution">
    <text evidence="10">The sequence shown here is derived from an EMBL/GenBank/DDBJ whole genome shotgun (WGS) entry which is preliminary data.</text>
</comment>
<accession>A0ABT2MPK4</accession>
<keyword evidence="5" id="KW-0902">Two-component regulatory system</keyword>
<evidence type="ECO:0000256" key="2">
    <source>
        <dbReference type="ARBA" id="ARBA00012438"/>
    </source>
</evidence>
<dbReference type="PANTHER" id="PTHR43547:SF2">
    <property type="entry name" value="HYBRID SIGNAL TRANSDUCTION HISTIDINE KINASE C"/>
    <property type="match status" value="1"/>
</dbReference>
<dbReference type="PRINTS" id="PR00344">
    <property type="entry name" value="BCTRLSENSOR"/>
</dbReference>
<dbReference type="InterPro" id="IPR036890">
    <property type="entry name" value="HATPase_C_sf"/>
</dbReference>
<comment type="catalytic activity">
    <reaction evidence="1">
        <text>ATP + protein L-histidine = ADP + protein N-phospho-L-histidine.</text>
        <dbReference type="EC" id="2.7.13.3"/>
    </reaction>
</comment>
<dbReference type="InterPro" id="IPR005467">
    <property type="entry name" value="His_kinase_dom"/>
</dbReference>
<dbReference type="InterPro" id="IPR036097">
    <property type="entry name" value="HisK_dim/P_sf"/>
</dbReference>
<proteinExistence type="predicted"/>
<dbReference type="SMART" id="SM00448">
    <property type="entry name" value="REC"/>
    <property type="match status" value="1"/>
</dbReference>
<feature type="coiled-coil region" evidence="7">
    <location>
        <begin position="124"/>
        <end position="153"/>
    </location>
</feature>
<dbReference type="CDD" id="cd00082">
    <property type="entry name" value="HisKA"/>
    <property type="match status" value="1"/>
</dbReference>